<feature type="region of interest" description="Disordered" evidence="3">
    <location>
        <begin position="170"/>
        <end position="195"/>
    </location>
</feature>
<evidence type="ECO:0000313" key="6">
    <source>
        <dbReference type="EMBL" id="KAL3757443.1"/>
    </source>
</evidence>
<dbReference type="InterPro" id="IPR016181">
    <property type="entry name" value="Acyl_CoA_acyltransferase"/>
</dbReference>
<evidence type="ECO:0000259" key="5">
    <source>
        <dbReference type="PROSITE" id="PS51186"/>
    </source>
</evidence>
<comment type="caution">
    <text evidence="6">The sequence shown here is derived from an EMBL/GenBank/DDBJ whole genome shotgun (WGS) entry which is preliminary data.</text>
</comment>
<feature type="domain" description="N-acetyltransferase" evidence="5">
    <location>
        <begin position="147"/>
        <end position="326"/>
    </location>
</feature>
<keyword evidence="7" id="KW-1185">Reference proteome</keyword>
<reference evidence="6 7" key="1">
    <citation type="submission" date="2024-10" db="EMBL/GenBank/DDBJ databases">
        <title>Updated reference genomes for cyclostephanoid diatoms.</title>
        <authorList>
            <person name="Roberts W.R."/>
            <person name="Alverson A.J."/>
        </authorList>
    </citation>
    <scope>NUCLEOTIDE SEQUENCE [LARGE SCALE GENOMIC DNA]</scope>
    <source>
        <strain evidence="6 7">AJA232-27</strain>
    </source>
</reference>
<evidence type="ECO:0000313" key="7">
    <source>
        <dbReference type="Proteomes" id="UP001530293"/>
    </source>
</evidence>
<evidence type="ECO:0000256" key="4">
    <source>
        <dbReference type="SAM" id="Phobius"/>
    </source>
</evidence>
<keyword evidence="4" id="KW-0812">Transmembrane</keyword>
<dbReference type="AlphaFoldDB" id="A0ABD3M0B6"/>
<evidence type="ECO:0000256" key="1">
    <source>
        <dbReference type="ARBA" id="ARBA00022679"/>
    </source>
</evidence>
<dbReference type="SUPFAM" id="SSF55729">
    <property type="entry name" value="Acyl-CoA N-acyltransferases (Nat)"/>
    <property type="match status" value="1"/>
</dbReference>
<keyword evidence="4" id="KW-0472">Membrane</keyword>
<protein>
    <recommendedName>
        <fullName evidence="5">N-acetyltransferase domain-containing protein</fullName>
    </recommendedName>
</protein>
<dbReference type="EMBL" id="JALLBG020000265">
    <property type="protein sequence ID" value="KAL3757443.1"/>
    <property type="molecule type" value="Genomic_DNA"/>
</dbReference>
<feature type="compositionally biased region" description="Low complexity" evidence="3">
    <location>
        <begin position="170"/>
        <end position="194"/>
    </location>
</feature>
<dbReference type="Proteomes" id="UP001530293">
    <property type="component" value="Unassembled WGS sequence"/>
</dbReference>
<proteinExistence type="predicted"/>
<feature type="transmembrane region" description="Helical" evidence="4">
    <location>
        <begin position="33"/>
        <end position="54"/>
    </location>
</feature>
<dbReference type="Gene3D" id="3.40.630.30">
    <property type="match status" value="1"/>
</dbReference>
<name>A0ABD3M0B6_9STRA</name>
<evidence type="ECO:0000256" key="2">
    <source>
        <dbReference type="ARBA" id="ARBA00023315"/>
    </source>
</evidence>
<keyword evidence="2" id="KW-0012">Acyltransferase</keyword>
<dbReference type="Pfam" id="PF00583">
    <property type="entry name" value="Acetyltransf_1"/>
    <property type="match status" value="1"/>
</dbReference>
<dbReference type="PANTHER" id="PTHR43420:SF47">
    <property type="entry name" value="N-ACETYLTRANSFERASE DOMAIN-CONTAINING PROTEIN"/>
    <property type="match status" value="1"/>
</dbReference>
<evidence type="ECO:0000256" key="3">
    <source>
        <dbReference type="SAM" id="MobiDB-lite"/>
    </source>
</evidence>
<keyword evidence="1" id="KW-0808">Transferase</keyword>
<dbReference type="PANTHER" id="PTHR43420">
    <property type="entry name" value="ACETYLTRANSFERASE"/>
    <property type="match status" value="1"/>
</dbReference>
<dbReference type="CDD" id="cd04301">
    <property type="entry name" value="NAT_SF"/>
    <property type="match status" value="1"/>
</dbReference>
<dbReference type="GO" id="GO:0016746">
    <property type="term" value="F:acyltransferase activity"/>
    <property type="evidence" value="ECO:0007669"/>
    <property type="project" value="UniProtKB-KW"/>
</dbReference>
<dbReference type="InterPro" id="IPR050680">
    <property type="entry name" value="YpeA/RimI_acetyltransf"/>
</dbReference>
<sequence>MTDDDEMPITDQLLNTEAAAPTSATAMNKSDKLFHSPIPLILLLGISSIILLQQPNQLLFSTAFSPPQPLVVPLPLPPLLLTSTTAPVLGILGSLLFKPRNIKIVKSSNYPSGTRFNKDDDEDVLTKAGIFFVDAFWAGKIGGATTLSTTQANTLERQQIQEFKKRYGSSLSSSSFSRSSSSSSSSNSSSGSGSVNRLPGRYADKLMPAFDARAELVLCVNSKGECLGCAGVEVEKIKKMDGYDGTIFAPLMSNLAISKQYRRRGLAEELVKATELIARKEWGYNECYLYVEKRNVPAIKLYTKLGYKPIWEDDNATTLVPSVDGRGVVNGKTTIVCMKKKLGGGIFG</sequence>
<organism evidence="6 7">
    <name type="scientific">Discostella pseudostelligera</name>
    <dbReference type="NCBI Taxonomy" id="259834"/>
    <lineage>
        <taxon>Eukaryota</taxon>
        <taxon>Sar</taxon>
        <taxon>Stramenopiles</taxon>
        <taxon>Ochrophyta</taxon>
        <taxon>Bacillariophyta</taxon>
        <taxon>Coscinodiscophyceae</taxon>
        <taxon>Thalassiosirophycidae</taxon>
        <taxon>Stephanodiscales</taxon>
        <taxon>Stephanodiscaceae</taxon>
        <taxon>Discostella</taxon>
    </lineage>
</organism>
<dbReference type="PROSITE" id="PS51186">
    <property type="entry name" value="GNAT"/>
    <property type="match status" value="1"/>
</dbReference>
<feature type="transmembrane region" description="Helical" evidence="4">
    <location>
        <begin position="74"/>
        <end position="97"/>
    </location>
</feature>
<dbReference type="InterPro" id="IPR000182">
    <property type="entry name" value="GNAT_dom"/>
</dbReference>
<gene>
    <name evidence="6" type="ORF">ACHAWU_006650</name>
</gene>
<accession>A0ABD3M0B6</accession>
<keyword evidence="4" id="KW-1133">Transmembrane helix</keyword>